<feature type="chain" id="PRO_5030994799" description="Ice-binding protein C-terminal domain-containing protein" evidence="1">
    <location>
        <begin position="24"/>
        <end position="198"/>
    </location>
</feature>
<dbReference type="Pfam" id="PF07589">
    <property type="entry name" value="PEP-CTERM"/>
    <property type="match status" value="1"/>
</dbReference>
<protein>
    <recommendedName>
        <fullName evidence="2">Ice-binding protein C-terminal domain-containing protein</fullName>
    </recommendedName>
</protein>
<feature type="signal peptide" evidence="1">
    <location>
        <begin position="1"/>
        <end position="23"/>
    </location>
</feature>
<keyword evidence="4" id="KW-1185">Reference proteome</keyword>
<dbReference type="InterPro" id="IPR013424">
    <property type="entry name" value="Ice-binding_C"/>
</dbReference>
<name>A0A7W9WZP3_9BURK</name>
<dbReference type="RefSeq" id="WP_183553337.1">
    <property type="nucleotide sequence ID" value="NZ_JACHBX010000001.1"/>
</dbReference>
<dbReference type="EMBL" id="JACHBX010000001">
    <property type="protein sequence ID" value="MBB6133715.1"/>
    <property type="molecule type" value="Genomic_DNA"/>
</dbReference>
<dbReference type="AlphaFoldDB" id="A0A7W9WZP3"/>
<keyword evidence="1" id="KW-0732">Signal</keyword>
<evidence type="ECO:0000256" key="1">
    <source>
        <dbReference type="SAM" id="SignalP"/>
    </source>
</evidence>
<evidence type="ECO:0000313" key="4">
    <source>
        <dbReference type="Proteomes" id="UP000540787"/>
    </source>
</evidence>
<dbReference type="NCBIfam" id="TIGR02595">
    <property type="entry name" value="PEP_CTERM"/>
    <property type="match status" value="1"/>
</dbReference>
<evidence type="ECO:0000259" key="2">
    <source>
        <dbReference type="Pfam" id="PF07589"/>
    </source>
</evidence>
<feature type="domain" description="Ice-binding protein C-terminal" evidence="2">
    <location>
        <begin position="168"/>
        <end position="191"/>
    </location>
</feature>
<comment type="caution">
    <text evidence="3">The sequence shown here is derived from an EMBL/GenBank/DDBJ whole genome shotgun (WGS) entry which is preliminary data.</text>
</comment>
<organism evidence="3 4">
    <name type="scientific">Massilia aurea</name>
    <dbReference type="NCBI Taxonomy" id="373040"/>
    <lineage>
        <taxon>Bacteria</taxon>
        <taxon>Pseudomonadati</taxon>
        <taxon>Pseudomonadota</taxon>
        <taxon>Betaproteobacteria</taxon>
        <taxon>Burkholderiales</taxon>
        <taxon>Oxalobacteraceae</taxon>
        <taxon>Telluria group</taxon>
        <taxon>Massilia</taxon>
    </lineage>
</organism>
<proteinExistence type="predicted"/>
<gene>
    <name evidence="3" type="ORF">HD842_001826</name>
</gene>
<reference evidence="3 4" key="1">
    <citation type="submission" date="2020-08" db="EMBL/GenBank/DDBJ databases">
        <title>The Agave Microbiome: Exploring the role of microbial communities in plant adaptations to desert environments.</title>
        <authorList>
            <person name="Partida-Martinez L.P."/>
        </authorList>
    </citation>
    <scope>NUCLEOTIDE SEQUENCE [LARGE SCALE GENOMIC DNA]</scope>
    <source>
        <strain evidence="3 4">AT3.2</strain>
    </source>
</reference>
<evidence type="ECO:0000313" key="3">
    <source>
        <dbReference type="EMBL" id="MBB6133715.1"/>
    </source>
</evidence>
<dbReference type="Proteomes" id="UP000540787">
    <property type="component" value="Unassembled WGS sequence"/>
</dbReference>
<accession>A0A7W9WZP3</accession>
<sequence length="198" mass="20647">MSLRSLKNLLVGLSLLVCSSAFAVPFVVNVAGVQSFGAPGAAGNTIFTLNVGAGSRVIGIAYDVNITAYTPSYLSEIGVYFSNSAQSEYFYFTPGFQDENSGTGSYVNSFDLIQLGLDLTVGADGLLRLEFFEDFNDAAVSPDGIWNFGTITLDVTGDNVPGGPGTNIPEPATGMLMGAGLALMGFTARRRRSGGRAA</sequence>